<reference evidence="2 3" key="1">
    <citation type="submission" date="2019-02" db="EMBL/GenBank/DDBJ databases">
        <title>Draft genome sequences of novel Actinobacteria.</title>
        <authorList>
            <person name="Sahin N."/>
            <person name="Ay H."/>
            <person name="Saygin H."/>
        </authorList>
    </citation>
    <scope>NUCLEOTIDE SEQUENCE [LARGE SCALE GENOMIC DNA]</scope>
    <source>
        <strain evidence="2 3">8K307</strain>
    </source>
</reference>
<proteinExistence type="predicted"/>
<evidence type="ECO:0000313" key="2">
    <source>
        <dbReference type="EMBL" id="TDD63828.1"/>
    </source>
</evidence>
<dbReference type="Proteomes" id="UP000295217">
    <property type="component" value="Unassembled WGS sequence"/>
</dbReference>
<evidence type="ECO:0000256" key="1">
    <source>
        <dbReference type="SAM" id="MobiDB-lite"/>
    </source>
</evidence>
<feature type="region of interest" description="Disordered" evidence="1">
    <location>
        <begin position="109"/>
        <end position="132"/>
    </location>
</feature>
<keyword evidence="3" id="KW-1185">Reference proteome</keyword>
<gene>
    <name evidence="2" type="ORF">E1262_29870</name>
</gene>
<protein>
    <submittedName>
        <fullName evidence="2">Uncharacterized protein</fullName>
    </submittedName>
</protein>
<dbReference type="OrthoDB" id="5191602at2"/>
<dbReference type="RefSeq" id="WP_132107986.1">
    <property type="nucleotide sequence ID" value="NZ_SMLB01000089.1"/>
</dbReference>
<comment type="caution">
    <text evidence="2">The sequence shown here is derived from an EMBL/GenBank/DDBJ whole genome shotgun (WGS) entry which is preliminary data.</text>
</comment>
<evidence type="ECO:0000313" key="3">
    <source>
        <dbReference type="Proteomes" id="UP000295217"/>
    </source>
</evidence>
<dbReference type="EMBL" id="SMLB01000089">
    <property type="protein sequence ID" value="TDD63828.1"/>
    <property type="molecule type" value="Genomic_DNA"/>
</dbReference>
<dbReference type="AlphaFoldDB" id="A0A4R4ZWZ9"/>
<accession>A0A4R4ZWZ9</accession>
<name>A0A4R4ZWZ9_9ACTN</name>
<sequence>MSHNELQQLESLLFQALPDPRGFADRVLEQLLDRLATEPAGSQPVTVVQPSAGPGDTEILLAAALGACVCWGHDPGCPVCAGRGGAGWTDPDLELYAEYVAPAVQRRAAARTRATDDSVVTNGGAPQEGVRS</sequence>
<organism evidence="2 3">
    <name type="scientific">Jiangella aurantiaca</name>
    <dbReference type="NCBI Taxonomy" id="2530373"/>
    <lineage>
        <taxon>Bacteria</taxon>
        <taxon>Bacillati</taxon>
        <taxon>Actinomycetota</taxon>
        <taxon>Actinomycetes</taxon>
        <taxon>Jiangellales</taxon>
        <taxon>Jiangellaceae</taxon>
        <taxon>Jiangella</taxon>
    </lineage>
</organism>